<feature type="transmembrane region" description="Helical" evidence="1">
    <location>
        <begin position="77"/>
        <end position="98"/>
    </location>
</feature>
<proteinExistence type="predicted"/>
<dbReference type="Proteomes" id="UP001418804">
    <property type="component" value="Unassembled WGS sequence"/>
</dbReference>
<dbReference type="PANTHER" id="PTHR38446:SF1">
    <property type="entry name" value="BLL0914 PROTEIN"/>
    <property type="match status" value="1"/>
</dbReference>
<feature type="transmembrane region" description="Helical" evidence="1">
    <location>
        <begin position="110"/>
        <end position="129"/>
    </location>
</feature>
<gene>
    <name evidence="2" type="ORF">ABDD91_26985</name>
</gene>
<evidence type="ECO:0000256" key="1">
    <source>
        <dbReference type="SAM" id="Phobius"/>
    </source>
</evidence>
<evidence type="ECO:0000313" key="3">
    <source>
        <dbReference type="Proteomes" id="UP001418804"/>
    </source>
</evidence>
<feature type="transmembrane region" description="Helical" evidence="1">
    <location>
        <begin position="6"/>
        <end position="27"/>
    </location>
</feature>
<dbReference type="EMBL" id="JBDIVD010000003">
    <property type="protein sequence ID" value="MEN3156487.1"/>
    <property type="molecule type" value="Genomic_DNA"/>
</dbReference>
<evidence type="ECO:0000313" key="2">
    <source>
        <dbReference type="EMBL" id="MEN3156487.1"/>
    </source>
</evidence>
<sequence length="133" mass="14686">MEIFSAVLVGVVVLEHLFIMILEMFFIRSKVAKRAFQLPKHLEGDRNVAIMFANQGLYNGFLAAGLVWGLILGFNSVGYMVQLFFIICVVVAAIYGGFTSNKSIIIKQGLPAILALITLLLYSHIFFVGDKGI</sequence>
<accession>A0ABD5L3Y7</accession>
<name>A0ABD5L3Y7_PRIAR</name>
<protein>
    <submittedName>
        <fullName evidence="2">DUF1304 domain-containing protein</fullName>
    </submittedName>
</protein>
<organism evidence="2 3">
    <name type="scientific">Priestia aryabhattai</name>
    <name type="common">Bacillus aryabhattai</name>
    <dbReference type="NCBI Taxonomy" id="412384"/>
    <lineage>
        <taxon>Bacteria</taxon>
        <taxon>Bacillati</taxon>
        <taxon>Bacillota</taxon>
        <taxon>Bacilli</taxon>
        <taxon>Bacillales</taxon>
        <taxon>Bacillaceae</taxon>
        <taxon>Priestia</taxon>
    </lineage>
</organism>
<dbReference type="InterPro" id="IPR009732">
    <property type="entry name" value="DUF1304"/>
</dbReference>
<dbReference type="AlphaFoldDB" id="A0ABD5L3Y7"/>
<dbReference type="PANTHER" id="PTHR38446">
    <property type="entry name" value="BLL0914 PROTEIN"/>
    <property type="match status" value="1"/>
</dbReference>
<feature type="transmembrane region" description="Helical" evidence="1">
    <location>
        <begin position="48"/>
        <end position="71"/>
    </location>
</feature>
<reference evidence="2 3" key="1">
    <citation type="submission" date="2024-05" db="EMBL/GenBank/DDBJ databases">
        <title>The mechanism of isolation and screening of efficient mineral weathering bacteria priestia aryabhattai c4-10 with weathered biotite.</title>
        <authorList>
            <person name="Yang S."/>
        </authorList>
    </citation>
    <scope>NUCLEOTIDE SEQUENCE [LARGE SCALE GENOMIC DNA]</scope>
    <source>
        <strain evidence="2 3">C4-10</strain>
    </source>
</reference>
<dbReference type="RefSeq" id="WP_345936407.1">
    <property type="nucleotide sequence ID" value="NZ_JBDIVD010000003.1"/>
</dbReference>
<reference evidence="2 3" key="2">
    <citation type="submission" date="2024-05" db="EMBL/GenBank/DDBJ databases">
        <authorList>
            <person name="Zheng X."/>
        </authorList>
    </citation>
    <scope>NUCLEOTIDE SEQUENCE [LARGE SCALE GENOMIC DNA]</scope>
    <source>
        <strain evidence="2 3">C4-10</strain>
    </source>
</reference>
<dbReference type="Pfam" id="PF06993">
    <property type="entry name" value="DUF1304"/>
    <property type="match status" value="1"/>
</dbReference>
<keyword evidence="1" id="KW-1133">Transmembrane helix</keyword>
<comment type="caution">
    <text evidence="2">The sequence shown here is derived from an EMBL/GenBank/DDBJ whole genome shotgun (WGS) entry which is preliminary data.</text>
</comment>
<keyword evidence="1" id="KW-0812">Transmembrane</keyword>
<keyword evidence="1" id="KW-0472">Membrane</keyword>